<gene>
    <name evidence="2" type="ORF">B0A66_18545</name>
</gene>
<reference evidence="2 3" key="1">
    <citation type="submission" date="2016-11" db="EMBL/GenBank/DDBJ databases">
        <title>Whole genomes of Flavobacteriaceae.</title>
        <authorList>
            <person name="Stine C."/>
            <person name="Li C."/>
            <person name="Tadesse D."/>
        </authorList>
    </citation>
    <scope>NUCLEOTIDE SEQUENCE [LARGE SCALE GENOMIC DNA]</scope>
    <source>
        <strain evidence="2 3">DSM 18292</strain>
    </source>
</reference>
<dbReference type="Proteomes" id="UP000198345">
    <property type="component" value="Unassembled WGS sequence"/>
</dbReference>
<dbReference type="AlphaFoldDB" id="A0A226GVR4"/>
<dbReference type="RefSeq" id="WP_089051353.1">
    <property type="nucleotide sequence ID" value="NZ_FXTV01000029.1"/>
</dbReference>
<comment type="caution">
    <text evidence="2">The sequence shown here is derived from an EMBL/GenBank/DDBJ whole genome shotgun (WGS) entry which is preliminary data.</text>
</comment>
<accession>A0A226GVR4</accession>
<feature type="region of interest" description="Disordered" evidence="1">
    <location>
        <begin position="171"/>
        <end position="216"/>
    </location>
</feature>
<feature type="compositionally biased region" description="Gly residues" evidence="1">
    <location>
        <begin position="202"/>
        <end position="211"/>
    </location>
</feature>
<feature type="compositionally biased region" description="Basic and acidic residues" evidence="1">
    <location>
        <begin position="174"/>
        <end position="192"/>
    </location>
</feature>
<proteinExistence type="predicted"/>
<protein>
    <submittedName>
        <fullName evidence="2">Uncharacterized protein</fullName>
    </submittedName>
</protein>
<sequence>MGNVAFGTPRFVVPKNEIKESEYKLESSYMHDHIKSVASEMVGKFNDDNTGIIYKLYKEIADGKVKNPSIVVSQGVHSNDYAFYDIQNEKIVVWEHHLKGIEKDNDKKIKLVAGLVTSYGKYINTLLKDTIKPDEHLETYDFDLFKFDGVGDAAVTIGKLESSSFNGNLSISFPKEDTKKEEKKHFRQDLKQKGGPNAGDSQGPGNGDGPGPGGPPINMGLKFSYSLKGGFTASLYAGIQKEVARAGDVHLMPSLNAALTYYGNNAPGTSPLSRNLLNATLTPAVTIGYKTGNALNMNLFTSFSGSGVNNPYEYAFTVGSTGVLSSGKVSKTYDENGNEISTKDAYNSQDNRNRNQIVGGASIKLGNFMISSYNDIFKAPLFLGMNSDQYWSAGVNMQAWITDIIHMAYAFDLYYGKSNNKNPFNRDKIINGQNYDYQRLFDILLNRGQETFSFTDGIGNINKSTKFGYGTFWPSNMMHDAIEFPEKHNKIVKENKPVRSAYKTEKEYQDALKEYKDNPSFISTVPKQPKQPIRKEYPDYKVFLEDSRQYKKDLEDYEKYKEVEPDLDITMNTNYGTTYFHHLFVVYNEESNRVQLERLNTVMDAQTSIKGTNLESFYKLDEYFKNLPQKIKL</sequence>
<dbReference type="OrthoDB" id="6717961at2"/>
<keyword evidence="3" id="KW-1185">Reference proteome</keyword>
<evidence type="ECO:0000313" key="2">
    <source>
        <dbReference type="EMBL" id="OXA86005.1"/>
    </source>
</evidence>
<name>A0A226GVR4_9FLAO</name>
<dbReference type="EMBL" id="MUGW01000044">
    <property type="protein sequence ID" value="OXA86005.1"/>
    <property type="molecule type" value="Genomic_DNA"/>
</dbReference>
<evidence type="ECO:0000313" key="3">
    <source>
        <dbReference type="Proteomes" id="UP000198345"/>
    </source>
</evidence>
<evidence type="ECO:0000256" key="1">
    <source>
        <dbReference type="SAM" id="MobiDB-lite"/>
    </source>
</evidence>
<organism evidence="2 3">
    <name type="scientific">Flavobacterium hercynium</name>
    <dbReference type="NCBI Taxonomy" id="387094"/>
    <lineage>
        <taxon>Bacteria</taxon>
        <taxon>Pseudomonadati</taxon>
        <taxon>Bacteroidota</taxon>
        <taxon>Flavobacteriia</taxon>
        <taxon>Flavobacteriales</taxon>
        <taxon>Flavobacteriaceae</taxon>
        <taxon>Flavobacterium</taxon>
    </lineage>
</organism>